<feature type="compositionally biased region" description="Low complexity" evidence="10">
    <location>
        <begin position="1274"/>
        <end position="1307"/>
    </location>
</feature>
<dbReference type="Gene3D" id="2.60.40.4270">
    <property type="entry name" value="Listeria-Bacteroides repeat domain"/>
    <property type="match status" value="1"/>
</dbReference>
<keyword evidence="7" id="KW-0326">Glycosidase</keyword>
<name>A0ABT2LXT9_9FIRM</name>
<dbReference type="EC" id="3.2.1.39" evidence="4"/>
<keyword evidence="11" id="KW-0732">Signal</keyword>
<feature type="region of interest" description="Disordered" evidence="10">
    <location>
        <begin position="1268"/>
        <end position="1324"/>
    </location>
</feature>
<feature type="domain" description="Glycosyl hydrolase family 81 C-terminal" evidence="12">
    <location>
        <begin position="447"/>
        <end position="776"/>
    </location>
</feature>
<protein>
    <recommendedName>
        <fullName evidence="4">glucan endo-1,3-beta-D-glucosidase</fullName>
        <ecNumber evidence="4">3.2.1.39</ecNumber>
    </recommendedName>
</protein>
<evidence type="ECO:0000256" key="4">
    <source>
        <dbReference type="ARBA" id="ARBA00012780"/>
    </source>
</evidence>
<dbReference type="PROSITE" id="PS52008">
    <property type="entry name" value="GH81"/>
    <property type="match status" value="1"/>
</dbReference>
<evidence type="ECO:0000256" key="6">
    <source>
        <dbReference type="ARBA" id="ARBA00023277"/>
    </source>
</evidence>
<evidence type="ECO:0000256" key="5">
    <source>
        <dbReference type="ARBA" id="ARBA00022801"/>
    </source>
</evidence>
<comment type="catalytic activity">
    <reaction evidence="1">
        <text>Hydrolysis of (1-&gt;3)-beta-D-glucosidic linkages in (1-&gt;3)-beta-D-glucans.</text>
        <dbReference type="EC" id="3.2.1.39"/>
    </reaction>
</comment>
<organism evidence="13 14">
    <name type="scientific">Eubacterium album</name>
    <dbReference type="NCBI Taxonomy" id="2978477"/>
    <lineage>
        <taxon>Bacteria</taxon>
        <taxon>Bacillati</taxon>
        <taxon>Bacillota</taxon>
        <taxon>Clostridia</taxon>
        <taxon>Eubacteriales</taxon>
        <taxon>Eubacteriaceae</taxon>
        <taxon>Eubacterium</taxon>
    </lineage>
</organism>
<dbReference type="Pfam" id="PF17652">
    <property type="entry name" value="Glyco_hydro81C"/>
    <property type="match status" value="1"/>
</dbReference>
<dbReference type="PANTHER" id="PTHR31983:SF0">
    <property type="entry name" value="GLUCAN ENDO-1,3-BETA-D-GLUCOSIDASE 2"/>
    <property type="match status" value="1"/>
</dbReference>
<feature type="compositionally biased region" description="Low complexity" evidence="10">
    <location>
        <begin position="1460"/>
        <end position="1513"/>
    </location>
</feature>
<keyword evidence="6" id="KW-0119">Carbohydrate metabolism</keyword>
<comment type="caution">
    <text evidence="13">The sequence shown here is derived from an EMBL/GenBank/DDBJ whole genome shotgun (WGS) entry which is preliminary data.</text>
</comment>
<dbReference type="Proteomes" id="UP001431199">
    <property type="component" value="Unassembled WGS sequence"/>
</dbReference>
<evidence type="ECO:0000256" key="11">
    <source>
        <dbReference type="SAM" id="SignalP"/>
    </source>
</evidence>
<dbReference type="PANTHER" id="PTHR31983">
    <property type="entry name" value="ENDO-1,3(4)-BETA-GLUCANASE 1"/>
    <property type="match status" value="1"/>
</dbReference>
<feature type="region of interest" description="Disordered" evidence="10">
    <location>
        <begin position="1454"/>
        <end position="1656"/>
    </location>
</feature>
<evidence type="ECO:0000256" key="10">
    <source>
        <dbReference type="SAM" id="MobiDB-lite"/>
    </source>
</evidence>
<feature type="compositionally biased region" description="Low complexity" evidence="10">
    <location>
        <begin position="1315"/>
        <end position="1324"/>
    </location>
</feature>
<dbReference type="InterPro" id="IPR040720">
    <property type="entry name" value="GH81_C"/>
</dbReference>
<evidence type="ECO:0000313" key="14">
    <source>
        <dbReference type="Proteomes" id="UP001431199"/>
    </source>
</evidence>
<keyword evidence="14" id="KW-1185">Reference proteome</keyword>
<dbReference type="InterPro" id="IPR005200">
    <property type="entry name" value="Endo-beta-glucanase"/>
</dbReference>
<evidence type="ECO:0000256" key="7">
    <source>
        <dbReference type="ARBA" id="ARBA00023295"/>
    </source>
</evidence>
<gene>
    <name evidence="13" type="ORF">N5B56_03285</name>
</gene>
<keyword evidence="8" id="KW-0961">Cell wall biogenesis/degradation</keyword>
<proteinExistence type="inferred from homology"/>
<dbReference type="InterPro" id="IPR013378">
    <property type="entry name" value="InlB-like_B-rpt"/>
</dbReference>
<reference evidence="13" key="1">
    <citation type="submission" date="2022-09" db="EMBL/GenBank/DDBJ databases">
        <title>Eubacterium sp. LFL-14 isolated from human feces.</title>
        <authorList>
            <person name="Liu F."/>
        </authorList>
    </citation>
    <scope>NUCLEOTIDE SEQUENCE</scope>
    <source>
        <strain evidence="13">LFL-14</strain>
    </source>
</reference>
<evidence type="ECO:0000313" key="13">
    <source>
        <dbReference type="EMBL" id="MCT7398112.1"/>
    </source>
</evidence>
<feature type="compositionally biased region" description="Low complexity" evidence="10">
    <location>
        <begin position="1618"/>
        <end position="1648"/>
    </location>
</feature>
<dbReference type="InterPro" id="IPR042229">
    <property type="entry name" value="Listeria/Bacterioides_rpt_sf"/>
</dbReference>
<accession>A0ABT2LXT9</accession>
<evidence type="ECO:0000256" key="9">
    <source>
        <dbReference type="ARBA" id="ARBA00023326"/>
    </source>
</evidence>
<evidence type="ECO:0000256" key="3">
    <source>
        <dbReference type="ARBA" id="ARBA00010730"/>
    </source>
</evidence>
<keyword evidence="5 13" id="KW-0378">Hydrolase</keyword>
<dbReference type="EMBL" id="JAODBU010000003">
    <property type="protein sequence ID" value="MCT7398112.1"/>
    <property type="molecule type" value="Genomic_DNA"/>
</dbReference>
<dbReference type="NCBIfam" id="TIGR02543">
    <property type="entry name" value="List_Bact_rpt"/>
    <property type="match status" value="1"/>
</dbReference>
<evidence type="ECO:0000256" key="8">
    <source>
        <dbReference type="ARBA" id="ARBA00023316"/>
    </source>
</evidence>
<feature type="chain" id="PRO_5045248975" description="glucan endo-1,3-beta-D-glucosidase" evidence="11">
    <location>
        <begin position="24"/>
        <end position="1758"/>
    </location>
</feature>
<evidence type="ECO:0000256" key="2">
    <source>
        <dbReference type="ARBA" id="ARBA00004196"/>
    </source>
</evidence>
<dbReference type="Pfam" id="PF09479">
    <property type="entry name" value="Flg_new"/>
    <property type="match status" value="1"/>
</dbReference>
<comment type="similarity">
    <text evidence="3">Belongs to the glycosyl hydrolase 81 family.</text>
</comment>
<comment type="subcellular location">
    <subcellularLocation>
        <location evidence="2">Cell envelope</location>
    </subcellularLocation>
</comment>
<dbReference type="RefSeq" id="WP_260978377.1">
    <property type="nucleotide sequence ID" value="NZ_JAODBU010000003.1"/>
</dbReference>
<evidence type="ECO:0000259" key="12">
    <source>
        <dbReference type="Pfam" id="PF17652"/>
    </source>
</evidence>
<feature type="compositionally biased region" description="Basic and acidic residues" evidence="10">
    <location>
        <begin position="1584"/>
        <end position="1603"/>
    </location>
</feature>
<sequence>MKGNFKKGISVALSLALTVSSFALPDTAKNVNADNLPTTKLGVGSIGTGSNEPDAAKLPRTSTQGKYRFTTDNYNSKHKALDTNDWASNWLWDLEGDRDTDSTNALSGTAYALPLCYLMKKDGLRVTKPAMTSSNTNVSAYNIKDNDTLCDFKISPDWTCTNNNIDEVTDWSYKAVTTNPQNAGQKMYTTMTQGSPFAFIEMENTNTIYLEKLRVTFPSEIIYEDTYNGSKMVVFRTNDITSSVNGYPSATYQYYAVFLPENTTVTHMGTTDKTNNDKIGKLKFTFPSNNKAYMSVAWLCESRNIDNNMGIKYAKEYRPYAFNIITNTTADYSYNESTGNVQTKYTYSFSKKAESTADGTIMGILPHQYKNMSNVTYMDNKAITLRGYMKFIKGSSYTTNMTYNGIIPYMPSLSSDDSQGREELQKYVNDFVNKYMTGAGNWTLANDEGNETYYHGKKLNRSAQVVAAAKAVGDEGNAQKVLNGLEKNLEDWFTYSGNSDKHYFTYLGEGVGALLGFQSSFNSVDQFNDHHFHYGYFIESAASVGLYDREWLNNYKDVVKQLIYDIACPYRNNKECVADCGNAYPYLRSFSPYEGHSWASGYEDERTGNNQESTSEAINAWAGIILFGELTNNTKIRDLGIYLYTTESEAADEYWFDKDEETYKIDSTKFDAPMASMVWGGKVDYSTWFGQQYTQGIQICPINSWSFYLGKNANKITGKDYIKKYYNADKTYKNAKGGSTEHWNDMWAEYYAIADPDYAMNTVWTKNAINDGESQAHTYHFIRALQDYGTPDLTFKSNSPTASVFNKNGAYTYVAYNASNTAKTVTFTSKSGQTVSIKASPNTMTTVNANEVNKSSYVVEYYGKDLNSNNYSLLGSEVKYADAGANVTATEKNFTGFKFDNSNSNNIKQGTVNANGSLVLKMYYNRETYSISYDLVGGVKNNTGLYPTSYIYGQQITLDTPKRDGYDFAGWYKESTYNTKVDAISSKVNGNITLYAKWIPAGTISVNEDMYLTFDANVNGTFTIVGDKKYNAVSVLYKVVNTESEAKELAESKAEVGFVSWGMEATDTGWSHTRSLKGDEGKYIVFYFIRYDENGGYKSEYGYGKIQANGGNIETTKAPETTTTKVAETTTKAPETTTKISETTTKVLETTKPAAGDSKYESLNYKDIANNNNGEFDKGLLGCKYAVISGEINACLFQNKGFSELYMAVGGMGAGNFKATINGRNVTKTQGTGVFMNPASDFLTYKYNVVEISSDDGTATVIILNPNKTGTYNQTTPETTTKSQETTTKAPETTTKSQETTTKAPETTTKKQEQTTKAPETTTKISETTTKVLETTKPAAGDSKYESLNYKDIDNNNNGEFDKGLLGCKYALIEGKLNVCQFQNTGFGELYMAVGGMGAGNFKATINGRNVTKTQGTGVFINPASDYVTYKYNVVEISSDDGKAIVIILNPNKTGTYNQTTSETTTKAPETTTKSQETTTKAPETTTKSQETTTKAPETTTKSQETTTKAPETTTKKQEQTTKAPETTTKSQETTTKAPETTTKSQETTTKAPETTTKKQEQTTKAPETTTKSQETTTKAPETTTKKQEQTTKAPETTKKQEQTTKAPETTTKKQEQTTKAPETTKSQQTDNNNTITTDAKNTTTAGNSEGINGTSAEKTALGRAAFSKKIKKKLSLKKIKVSIKKVENATGYEVRVATSKKFKKTLYKKSYKKVAFTLKSKKLANKKKLYIKVRAYVLDGTNKIYGKWSKVKKVKIK</sequence>
<feature type="signal peptide" evidence="11">
    <location>
        <begin position="1"/>
        <end position="23"/>
    </location>
</feature>
<feature type="compositionally biased region" description="Low complexity" evidence="10">
    <location>
        <begin position="1563"/>
        <end position="1583"/>
    </location>
</feature>
<dbReference type="GO" id="GO:0016787">
    <property type="term" value="F:hydrolase activity"/>
    <property type="evidence" value="ECO:0007669"/>
    <property type="project" value="UniProtKB-KW"/>
</dbReference>
<feature type="compositionally biased region" description="Low complexity" evidence="10">
    <location>
        <begin position="1521"/>
        <end position="1555"/>
    </location>
</feature>
<evidence type="ECO:0000256" key="1">
    <source>
        <dbReference type="ARBA" id="ARBA00000382"/>
    </source>
</evidence>
<keyword evidence="9" id="KW-0624">Polysaccharide degradation</keyword>